<proteinExistence type="predicted"/>
<keyword evidence="3 7" id="KW-0812">Transmembrane</keyword>
<dbReference type="GO" id="GO:0005886">
    <property type="term" value="C:plasma membrane"/>
    <property type="evidence" value="ECO:0007669"/>
    <property type="project" value="UniProtKB-SubCell"/>
</dbReference>
<evidence type="ECO:0000313" key="9">
    <source>
        <dbReference type="Proteomes" id="UP000294558"/>
    </source>
</evidence>
<evidence type="ECO:0000313" key="8">
    <source>
        <dbReference type="EMBL" id="TDT15852.1"/>
    </source>
</evidence>
<keyword evidence="9" id="KW-1185">Reference proteome</keyword>
<feature type="region of interest" description="Disordered" evidence="6">
    <location>
        <begin position="269"/>
        <end position="295"/>
    </location>
</feature>
<evidence type="ECO:0000256" key="5">
    <source>
        <dbReference type="ARBA" id="ARBA00023136"/>
    </source>
</evidence>
<feature type="transmembrane region" description="Helical" evidence="7">
    <location>
        <begin position="238"/>
        <end position="264"/>
    </location>
</feature>
<keyword evidence="4 7" id="KW-1133">Transmembrane helix</keyword>
<gene>
    <name evidence="8" type="ORF">BDK89_1431</name>
</gene>
<dbReference type="OrthoDB" id="259025at2"/>
<evidence type="ECO:0000256" key="3">
    <source>
        <dbReference type="ARBA" id="ARBA00022692"/>
    </source>
</evidence>
<organism evidence="8 9">
    <name type="scientific">Ilumatobacter fluminis</name>
    <dbReference type="NCBI Taxonomy" id="467091"/>
    <lineage>
        <taxon>Bacteria</taxon>
        <taxon>Bacillati</taxon>
        <taxon>Actinomycetota</taxon>
        <taxon>Acidimicrobiia</taxon>
        <taxon>Acidimicrobiales</taxon>
        <taxon>Ilumatobacteraceae</taxon>
        <taxon>Ilumatobacter</taxon>
    </lineage>
</organism>
<sequence length="295" mass="31592">MLISHGTLEHGTLGDWALDPVAIAVTVGVIGLYVVGRRPGHDAPWRLAAVVIGVLVSFVAVVSPLHVAAERSLAWHMVQHVLLIGVTAPLLAVAAPWPALARGLGVRGVGAVSSARRLVGLDVARMRRLRSPLARWLLFVFVFWGWHSARLYSLAVENEWVHTIEHVSFVVAALLVWSAVLGPERAGGNADPAIRVLVAFLLGLQGVLLSALLTFAPSPWYGVYVDRLGADDALADQHIAGVLMWVPLGALITVAGIWAAMTWIGPDDEPARSEPGRVSQGTATESTFPEITRLR</sequence>
<comment type="caution">
    <text evidence="8">The sequence shown here is derived from an EMBL/GenBank/DDBJ whole genome shotgun (WGS) entry which is preliminary data.</text>
</comment>
<dbReference type="Proteomes" id="UP000294558">
    <property type="component" value="Unassembled WGS sequence"/>
</dbReference>
<dbReference type="RefSeq" id="WP_133868270.1">
    <property type="nucleotide sequence ID" value="NZ_SOAU01000001.1"/>
</dbReference>
<feature type="transmembrane region" description="Helical" evidence="7">
    <location>
        <begin position="133"/>
        <end position="152"/>
    </location>
</feature>
<feature type="compositionally biased region" description="Polar residues" evidence="6">
    <location>
        <begin position="279"/>
        <end position="289"/>
    </location>
</feature>
<feature type="transmembrane region" description="Helical" evidence="7">
    <location>
        <begin position="47"/>
        <end position="67"/>
    </location>
</feature>
<accession>A0A4R7HXD9</accession>
<evidence type="ECO:0000256" key="1">
    <source>
        <dbReference type="ARBA" id="ARBA00004651"/>
    </source>
</evidence>
<reference evidence="8 9" key="1">
    <citation type="submission" date="2019-03" db="EMBL/GenBank/DDBJ databases">
        <title>Sequencing the genomes of 1000 actinobacteria strains.</title>
        <authorList>
            <person name="Klenk H.-P."/>
        </authorList>
    </citation>
    <scope>NUCLEOTIDE SEQUENCE [LARGE SCALE GENOMIC DNA]</scope>
    <source>
        <strain evidence="8 9">DSM 18936</strain>
    </source>
</reference>
<dbReference type="AlphaFoldDB" id="A0A4R7HXD9"/>
<evidence type="ECO:0000256" key="2">
    <source>
        <dbReference type="ARBA" id="ARBA00022475"/>
    </source>
</evidence>
<evidence type="ECO:0000256" key="7">
    <source>
        <dbReference type="SAM" id="Phobius"/>
    </source>
</evidence>
<evidence type="ECO:0000256" key="6">
    <source>
        <dbReference type="SAM" id="MobiDB-lite"/>
    </source>
</evidence>
<feature type="transmembrane region" description="Helical" evidence="7">
    <location>
        <begin position="164"/>
        <end position="182"/>
    </location>
</feature>
<dbReference type="Pfam" id="PF09678">
    <property type="entry name" value="Caa3_CtaG"/>
    <property type="match status" value="1"/>
</dbReference>
<evidence type="ECO:0000256" key="4">
    <source>
        <dbReference type="ARBA" id="ARBA00022989"/>
    </source>
</evidence>
<keyword evidence="5 7" id="KW-0472">Membrane</keyword>
<protein>
    <submittedName>
        <fullName evidence="8">Cytochrome c oxidase assembly factor CtaG</fullName>
    </submittedName>
</protein>
<feature type="transmembrane region" description="Helical" evidence="7">
    <location>
        <begin position="73"/>
        <end position="97"/>
    </location>
</feature>
<feature type="transmembrane region" description="Helical" evidence="7">
    <location>
        <begin position="194"/>
        <end position="218"/>
    </location>
</feature>
<dbReference type="InterPro" id="IPR019108">
    <property type="entry name" value="Caa3_assmbl_CtaG-rel"/>
</dbReference>
<name>A0A4R7HXD9_9ACTN</name>
<comment type="subcellular location">
    <subcellularLocation>
        <location evidence="1">Cell membrane</location>
        <topology evidence="1">Multi-pass membrane protein</topology>
    </subcellularLocation>
</comment>
<dbReference type="EMBL" id="SOAU01000001">
    <property type="protein sequence ID" value="TDT15852.1"/>
    <property type="molecule type" value="Genomic_DNA"/>
</dbReference>
<feature type="transmembrane region" description="Helical" evidence="7">
    <location>
        <begin position="16"/>
        <end position="35"/>
    </location>
</feature>
<keyword evidence="2" id="KW-1003">Cell membrane</keyword>